<evidence type="ECO:0000256" key="1">
    <source>
        <dbReference type="RuleBase" id="RU361155"/>
    </source>
</evidence>
<accession>A0A218WHP5</accession>
<evidence type="ECO:0000313" key="3">
    <source>
        <dbReference type="EMBL" id="OWM71890.1"/>
    </source>
</evidence>
<dbReference type="AlphaFoldDB" id="A0A218WHP5"/>
<dbReference type="InterPro" id="IPR000863">
    <property type="entry name" value="Sulfotransferase_dom"/>
</dbReference>
<keyword evidence="1" id="KW-0808">Transferase</keyword>
<comment type="similarity">
    <text evidence="1">Belongs to the sulfotransferase 1 family.</text>
</comment>
<organism evidence="3 4">
    <name type="scientific">Punica granatum</name>
    <name type="common">Pomegranate</name>
    <dbReference type="NCBI Taxonomy" id="22663"/>
    <lineage>
        <taxon>Eukaryota</taxon>
        <taxon>Viridiplantae</taxon>
        <taxon>Streptophyta</taxon>
        <taxon>Embryophyta</taxon>
        <taxon>Tracheophyta</taxon>
        <taxon>Spermatophyta</taxon>
        <taxon>Magnoliopsida</taxon>
        <taxon>eudicotyledons</taxon>
        <taxon>Gunneridae</taxon>
        <taxon>Pentapetalae</taxon>
        <taxon>rosids</taxon>
        <taxon>malvids</taxon>
        <taxon>Myrtales</taxon>
        <taxon>Lythraceae</taxon>
        <taxon>Punica</taxon>
    </lineage>
</organism>
<dbReference type="EMBL" id="MTKT01004293">
    <property type="protein sequence ID" value="OWM71890.1"/>
    <property type="molecule type" value="Genomic_DNA"/>
</dbReference>
<dbReference type="EC" id="2.8.2.-" evidence="1"/>
<dbReference type="InterPro" id="IPR027417">
    <property type="entry name" value="P-loop_NTPase"/>
</dbReference>
<name>A0A218WHP5_PUNGR</name>
<dbReference type="GO" id="GO:0008146">
    <property type="term" value="F:sulfotransferase activity"/>
    <property type="evidence" value="ECO:0007669"/>
    <property type="project" value="InterPro"/>
</dbReference>
<evidence type="ECO:0000259" key="2">
    <source>
        <dbReference type="Pfam" id="PF00685"/>
    </source>
</evidence>
<dbReference type="SUPFAM" id="SSF52540">
    <property type="entry name" value="P-loop containing nucleoside triphosphate hydrolases"/>
    <property type="match status" value="1"/>
</dbReference>
<comment type="caution">
    <text evidence="3">The sequence shown here is derived from an EMBL/GenBank/DDBJ whole genome shotgun (WGS) entry which is preliminary data.</text>
</comment>
<protein>
    <recommendedName>
        <fullName evidence="1">Sulfotransferase</fullName>
        <ecNumber evidence="1">2.8.2.-</ecNumber>
    </recommendedName>
</protein>
<feature type="domain" description="Sulfotransferase" evidence="2">
    <location>
        <begin position="10"/>
        <end position="48"/>
    </location>
</feature>
<dbReference type="Gene3D" id="3.40.50.300">
    <property type="entry name" value="P-loop containing nucleotide triphosphate hydrolases"/>
    <property type="match status" value="1"/>
</dbReference>
<evidence type="ECO:0000313" key="4">
    <source>
        <dbReference type="Proteomes" id="UP000197138"/>
    </source>
</evidence>
<proteinExistence type="inferred from homology"/>
<gene>
    <name evidence="3" type="ORF">CDL15_Pgr017773</name>
</gene>
<reference evidence="4" key="1">
    <citation type="journal article" date="2017" name="Plant J.">
        <title>The pomegranate (Punica granatum L.) genome and the genomics of punicalagin biosynthesis.</title>
        <authorList>
            <person name="Qin G."/>
            <person name="Xu C."/>
            <person name="Ming R."/>
            <person name="Tang H."/>
            <person name="Guyot R."/>
            <person name="Kramer E.M."/>
            <person name="Hu Y."/>
            <person name="Yi X."/>
            <person name="Qi Y."/>
            <person name="Xu X."/>
            <person name="Gao Z."/>
            <person name="Pan H."/>
            <person name="Jian J."/>
            <person name="Tian Y."/>
            <person name="Yue Z."/>
            <person name="Xu Y."/>
        </authorList>
    </citation>
    <scope>NUCLEOTIDE SEQUENCE [LARGE SCALE GENOMIC DNA]</scope>
    <source>
        <strain evidence="4">cv. Dabenzi</strain>
    </source>
</reference>
<sequence length="52" mass="6017">MNQTGKLWTGMENQFFFRKGEVGGWVNYLTPEMIKRLDHITEEKLGSSGLKL</sequence>
<dbReference type="Pfam" id="PF00685">
    <property type="entry name" value="Sulfotransfer_1"/>
    <property type="match status" value="1"/>
</dbReference>
<dbReference type="Proteomes" id="UP000197138">
    <property type="component" value="Unassembled WGS sequence"/>
</dbReference>